<accession>A0A0D5C396</accession>
<organism evidence="1 2">
    <name type="scientific">Nitrosopumilus adriaticus</name>
    <dbReference type="NCBI Taxonomy" id="1580092"/>
    <lineage>
        <taxon>Archaea</taxon>
        <taxon>Nitrososphaerota</taxon>
        <taxon>Nitrososphaeria</taxon>
        <taxon>Nitrosopumilales</taxon>
        <taxon>Nitrosopumilaceae</taxon>
        <taxon>Nitrosopumilus</taxon>
    </lineage>
</organism>
<reference evidence="2" key="1">
    <citation type="submission" date="2015-03" db="EMBL/GenBank/DDBJ databases">
        <title>Characterization of two novel Thaumarchaeota isolated from the Northern Adriatic Sea.</title>
        <authorList>
            <person name="Bayer B."/>
            <person name="Vojvoda J."/>
            <person name="Offre P."/>
            <person name="Srivastava A."/>
            <person name="Elisabeth N."/>
            <person name="Garcia J.A.L."/>
            <person name="Schleper C."/>
            <person name="Herndl G.J."/>
        </authorList>
    </citation>
    <scope>NUCLEOTIDE SEQUENCE [LARGE SCALE GENOMIC DNA]</scope>
    <source>
        <strain evidence="2">NF5</strain>
    </source>
</reference>
<dbReference type="RefSeq" id="WP_048116092.1">
    <property type="nucleotide sequence ID" value="NZ_CP011070.1"/>
</dbReference>
<evidence type="ECO:0000313" key="1">
    <source>
        <dbReference type="EMBL" id="AJW70790.1"/>
    </source>
</evidence>
<name>A0A0D5C396_9ARCH</name>
<reference evidence="1 2" key="2">
    <citation type="journal article" date="2016" name="ISME J.">
        <title>Physiological and genomic characterization of two novel marine thaumarchaeal strains indicates niche differentiation.</title>
        <authorList>
            <person name="Bayer B."/>
            <person name="Vojvoda J."/>
            <person name="Offre P."/>
            <person name="Alves R.J."/>
            <person name="Elisabeth N.H."/>
            <person name="Garcia J.A."/>
            <person name="Volland J.M."/>
            <person name="Srivastava A."/>
            <person name="Schleper C."/>
            <person name="Herndl G.J."/>
        </authorList>
    </citation>
    <scope>NUCLEOTIDE SEQUENCE [LARGE SCALE GENOMIC DNA]</scope>
    <source>
        <strain evidence="1 2">NF5</strain>
    </source>
</reference>
<keyword evidence="2" id="KW-1185">Reference proteome</keyword>
<dbReference type="EMBL" id="CP011070">
    <property type="protein sequence ID" value="AJW70790.1"/>
    <property type="molecule type" value="Genomic_DNA"/>
</dbReference>
<dbReference type="AlphaFoldDB" id="A0A0D5C396"/>
<proteinExistence type="predicted"/>
<dbReference type="HOGENOM" id="CLU_913999_0_0_2"/>
<dbReference type="Proteomes" id="UP000032408">
    <property type="component" value="Chromosome"/>
</dbReference>
<dbReference type="GeneID" id="24820308"/>
<sequence>MPSNEQGTVYGNLHAYKMYTRPTAQRLFGAYSFRKKQGTKHHENVQRMLEILGLNGTLTTWGIAKTHLDDSSGIRTKEKEYRRLLLGRMARGKHTIGLLESGLVVKDGKSHVKAPADQYRLSLHGILYCLDVLDLTDKQIDKIAEKYSDILPMVFGKWEYLKSNIGNEVYRLKNLAAGLFMDNIQIAKISNFPVYELMTYLNVKYQNNFEQIDEEDLANQISFWFYTNLLVPARFRTSSKHSSLEIKQWKKIIQEDKNIAKWYYGFVNEAIKFYNTRFSRLKKLEKV</sequence>
<dbReference type="KEGG" id="nin:NADRNF5_1100"/>
<gene>
    <name evidence="1" type="ORF">NADRNF5_1100</name>
</gene>
<dbReference type="OrthoDB" id="11066at2157"/>
<protein>
    <submittedName>
        <fullName evidence="1">Uncharacterized protein</fullName>
    </submittedName>
</protein>
<evidence type="ECO:0000313" key="2">
    <source>
        <dbReference type="Proteomes" id="UP000032408"/>
    </source>
</evidence>